<dbReference type="Proteomes" id="UP000499080">
    <property type="component" value="Unassembled WGS sequence"/>
</dbReference>
<dbReference type="EMBL" id="BGPR01001623">
    <property type="protein sequence ID" value="GBM58130.1"/>
    <property type="molecule type" value="Genomic_DNA"/>
</dbReference>
<protein>
    <submittedName>
        <fullName evidence="1">Uncharacterized protein</fullName>
    </submittedName>
</protein>
<proteinExistence type="predicted"/>
<evidence type="ECO:0000313" key="2">
    <source>
        <dbReference type="Proteomes" id="UP000499080"/>
    </source>
</evidence>
<keyword evidence="2" id="KW-1185">Reference proteome</keyword>
<reference evidence="1 2" key="1">
    <citation type="journal article" date="2019" name="Sci. Rep.">
        <title>Orb-weaving spider Araneus ventricosus genome elucidates the spidroin gene catalogue.</title>
        <authorList>
            <person name="Kono N."/>
            <person name="Nakamura H."/>
            <person name="Ohtoshi R."/>
            <person name="Moran D.A.P."/>
            <person name="Shinohara A."/>
            <person name="Yoshida Y."/>
            <person name="Fujiwara M."/>
            <person name="Mori M."/>
            <person name="Tomita M."/>
            <person name="Arakawa K."/>
        </authorList>
    </citation>
    <scope>NUCLEOTIDE SEQUENCE [LARGE SCALE GENOMIC DNA]</scope>
</reference>
<accession>A0A4Y2GWH3</accession>
<organism evidence="1 2">
    <name type="scientific">Araneus ventricosus</name>
    <name type="common">Orbweaver spider</name>
    <name type="synonym">Epeira ventricosa</name>
    <dbReference type="NCBI Taxonomy" id="182803"/>
    <lineage>
        <taxon>Eukaryota</taxon>
        <taxon>Metazoa</taxon>
        <taxon>Ecdysozoa</taxon>
        <taxon>Arthropoda</taxon>
        <taxon>Chelicerata</taxon>
        <taxon>Arachnida</taxon>
        <taxon>Araneae</taxon>
        <taxon>Araneomorphae</taxon>
        <taxon>Entelegynae</taxon>
        <taxon>Araneoidea</taxon>
        <taxon>Araneidae</taxon>
        <taxon>Araneus</taxon>
    </lineage>
</organism>
<name>A0A4Y2GWH3_ARAVE</name>
<gene>
    <name evidence="1" type="ORF">AVEN_125017_1</name>
</gene>
<dbReference type="AlphaFoldDB" id="A0A4Y2GWH3"/>
<comment type="caution">
    <text evidence="1">The sequence shown here is derived from an EMBL/GenBank/DDBJ whole genome shotgun (WGS) entry which is preliminary data.</text>
</comment>
<sequence length="102" mass="11723">MKIRISTLLGSKDNPSIVTQIDYQVLAGESGMEKHKAEESSKYLVYRRLVQIRMCNEIRTRVPIQTDRQSTFGRFAPETSIGLYSIDKLCTRISSILAFFQF</sequence>
<evidence type="ECO:0000313" key="1">
    <source>
        <dbReference type="EMBL" id="GBM58130.1"/>
    </source>
</evidence>